<evidence type="ECO:0000313" key="2">
    <source>
        <dbReference type="Proteomes" id="UP001345963"/>
    </source>
</evidence>
<sequence>MVLLPLSPGTKLQGDLVLPDGIQRRTYCIIAKPRFRAETSVSEEPVQMEEELFAVSWWVCSVVPLENCS</sequence>
<reference evidence="1 2" key="1">
    <citation type="submission" date="2021-07" db="EMBL/GenBank/DDBJ databases">
        <authorList>
            <person name="Palmer J.M."/>
        </authorList>
    </citation>
    <scope>NUCLEOTIDE SEQUENCE [LARGE SCALE GENOMIC DNA]</scope>
    <source>
        <strain evidence="1 2">AT_MEX2019</strain>
        <tissue evidence="1">Muscle</tissue>
    </source>
</reference>
<organism evidence="1 2">
    <name type="scientific">Ataeniobius toweri</name>
    <dbReference type="NCBI Taxonomy" id="208326"/>
    <lineage>
        <taxon>Eukaryota</taxon>
        <taxon>Metazoa</taxon>
        <taxon>Chordata</taxon>
        <taxon>Craniata</taxon>
        <taxon>Vertebrata</taxon>
        <taxon>Euteleostomi</taxon>
        <taxon>Actinopterygii</taxon>
        <taxon>Neopterygii</taxon>
        <taxon>Teleostei</taxon>
        <taxon>Neoteleostei</taxon>
        <taxon>Acanthomorphata</taxon>
        <taxon>Ovalentaria</taxon>
        <taxon>Atherinomorphae</taxon>
        <taxon>Cyprinodontiformes</taxon>
        <taxon>Goodeidae</taxon>
        <taxon>Ataeniobius</taxon>
    </lineage>
</organism>
<name>A0ABU7CLG9_9TELE</name>
<comment type="caution">
    <text evidence="1">The sequence shown here is derived from an EMBL/GenBank/DDBJ whole genome shotgun (WGS) entry which is preliminary data.</text>
</comment>
<evidence type="ECO:0000313" key="1">
    <source>
        <dbReference type="EMBL" id="MED6262966.1"/>
    </source>
</evidence>
<accession>A0ABU7CLG9</accession>
<keyword evidence="2" id="KW-1185">Reference proteome</keyword>
<dbReference type="Proteomes" id="UP001345963">
    <property type="component" value="Unassembled WGS sequence"/>
</dbReference>
<gene>
    <name evidence="1" type="ORF">ATANTOWER_031213</name>
</gene>
<dbReference type="EMBL" id="JAHUTI010097177">
    <property type="protein sequence ID" value="MED6262966.1"/>
    <property type="molecule type" value="Genomic_DNA"/>
</dbReference>
<protein>
    <submittedName>
        <fullName evidence="1">Uncharacterized protein</fullName>
    </submittedName>
</protein>
<proteinExistence type="predicted"/>